<evidence type="ECO:0000256" key="3">
    <source>
        <dbReference type="ARBA" id="ARBA00022630"/>
    </source>
</evidence>
<dbReference type="EMBL" id="DS469519">
    <property type="protein sequence ID" value="EDO47557.1"/>
    <property type="molecule type" value="Genomic_DNA"/>
</dbReference>
<evidence type="ECO:0000313" key="9">
    <source>
        <dbReference type="Proteomes" id="UP000001593"/>
    </source>
</evidence>
<dbReference type="InParanoid" id="A7RM86"/>
<reference evidence="8 9" key="1">
    <citation type="journal article" date="2007" name="Science">
        <title>Sea anemone genome reveals ancestral eumetazoan gene repertoire and genomic organization.</title>
        <authorList>
            <person name="Putnam N.H."/>
            <person name="Srivastava M."/>
            <person name="Hellsten U."/>
            <person name="Dirks B."/>
            <person name="Chapman J."/>
            <person name="Salamov A."/>
            <person name="Terry A."/>
            <person name="Shapiro H."/>
            <person name="Lindquist E."/>
            <person name="Kapitonov V.V."/>
            <person name="Jurka J."/>
            <person name="Genikhovich G."/>
            <person name="Grigoriev I.V."/>
            <person name="Lucas S.M."/>
            <person name="Steele R.E."/>
            <person name="Finnerty J.R."/>
            <person name="Technau U."/>
            <person name="Martindale M.Q."/>
            <person name="Rokhsar D.S."/>
        </authorList>
    </citation>
    <scope>NUCLEOTIDE SEQUENCE [LARGE SCALE GENOMIC DNA]</scope>
    <source>
        <strain evidence="9">CH2 X CH6</strain>
    </source>
</reference>
<feature type="binding site" evidence="6">
    <location>
        <begin position="54"/>
        <end position="56"/>
    </location>
    <ligand>
        <name>FAD</name>
        <dbReference type="ChEBI" id="CHEBI:57692"/>
    </ligand>
</feature>
<proteinExistence type="inferred from homology"/>
<protein>
    <recommendedName>
        <fullName evidence="7">FAD dependent oxidoreductase domain-containing protein</fullName>
    </recommendedName>
</protein>
<evidence type="ECO:0000313" key="8">
    <source>
        <dbReference type="EMBL" id="EDO47557.1"/>
    </source>
</evidence>
<evidence type="ECO:0000259" key="7">
    <source>
        <dbReference type="Pfam" id="PF01266"/>
    </source>
</evidence>
<gene>
    <name evidence="8" type="ORF">NEMVEDRAFT_v1g236470</name>
</gene>
<dbReference type="OMA" id="FHWGMEL"/>
<accession>A7RM86</accession>
<dbReference type="PRINTS" id="PR00420">
    <property type="entry name" value="RNGMNOXGNASE"/>
</dbReference>
<dbReference type="GO" id="GO:0003884">
    <property type="term" value="F:D-amino-acid oxidase activity"/>
    <property type="evidence" value="ECO:0000318"/>
    <property type="project" value="GO_Central"/>
</dbReference>
<dbReference type="PIRSF" id="PIRSF000189">
    <property type="entry name" value="D-aa_oxidase"/>
    <property type="match status" value="1"/>
</dbReference>
<organism evidence="8 9">
    <name type="scientific">Nematostella vectensis</name>
    <name type="common">Starlet sea anemone</name>
    <dbReference type="NCBI Taxonomy" id="45351"/>
    <lineage>
        <taxon>Eukaryota</taxon>
        <taxon>Metazoa</taxon>
        <taxon>Cnidaria</taxon>
        <taxon>Anthozoa</taxon>
        <taxon>Hexacorallia</taxon>
        <taxon>Actiniaria</taxon>
        <taxon>Edwardsiidae</taxon>
        <taxon>Nematostella</taxon>
    </lineage>
</organism>
<dbReference type="Gene3D" id="3.40.50.720">
    <property type="entry name" value="NAD(P)-binding Rossmann-like Domain"/>
    <property type="match status" value="1"/>
</dbReference>
<name>A7RM86_NEMVE</name>
<dbReference type="GO" id="GO:0019478">
    <property type="term" value="P:D-amino acid catabolic process"/>
    <property type="evidence" value="ECO:0000318"/>
    <property type="project" value="GO_Central"/>
</dbReference>
<dbReference type="eggNOG" id="KOG3923">
    <property type="taxonomic scope" value="Eukaryota"/>
</dbReference>
<keyword evidence="9" id="KW-1185">Reference proteome</keyword>
<evidence type="ECO:0000256" key="2">
    <source>
        <dbReference type="ARBA" id="ARBA00006730"/>
    </source>
</evidence>
<dbReference type="SUPFAM" id="SSF51971">
    <property type="entry name" value="Nucleotide-binding domain"/>
    <property type="match status" value="1"/>
</dbReference>
<dbReference type="Gene3D" id="3.30.9.10">
    <property type="entry name" value="D-Amino Acid Oxidase, subunit A, domain 2"/>
    <property type="match status" value="1"/>
</dbReference>
<feature type="binding site" evidence="6">
    <location>
        <position position="58"/>
    </location>
    <ligand>
        <name>D-dopa</name>
        <dbReference type="ChEBI" id="CHEBI:149689"/>
    </ligand>
</feature>
<dbReference type="GO" id="GO:0005737">
    <property type="term" value="C:cytoplasm"/>
    <property type="evidence" value="ECO:0000318"/>
    <property type="project" value="GO_Central"/>
</dbReference>
<keyword evidence="3" id="KW-0285">Flavoprotein</keyword>
<dbReference type="KEGG" id="nve:5519737"/>
<keyword evidence="5" id="KW-0560">Oxidoreductase</keyword>
<keyword evidence="4 6" id="KW-0274">FAD</keyword>
<dbReference type="PANTHER" id="PTHR11530">
    <property type="entry name" value="D-AMINO ACID OXIDASE"/>
    <property type="match status" value="1"/>
</dbReference>
<dbReference type="PANTHER" id="PTHR11530:SF25">
    <property type="entry name" value="FAD DEPENDENT OXIDOREDUCTASE DOMAIN-CONTAINING PROTEIN"/>
    <property type="match status" value="1"/>
</dbReference>
<dbReference type="InterPro" id="IPR023209">
    <property type="entry name" value="DAO"/>
</dbReference>
<feature type="binding site" evidence="6">
    <location>
        <position position="319"/>
    </location>
    <ligand>
        <name>D-dopa</name>
        <dbReference type="ChEBI" id="CHEBI:149689"/>
    </ligand>
</feature>
<dbReference type="OrthoDB" id="2015447at2759"/>
<evidence type="ECO:0000256" key="4">
    <source>
        <dbReference type="ARBA" id="ARBA00022827"/>
    </source>
</evidence>
<dbReference type="Proteomes" id="UP000001593">
    <property type="component" value="Unassembled WGS sequence"/>
</dbReference>
<dbReference type="Pfam" id="PF01266">
    <property type="entry name" value="DAO"/>
    <property type="match status" value="1"/>
</dbReference>
<evidence type="ECO:0000256" key="6">
    <source>
        <dbReference type="PIRSR" id="PIRSR000189-1"/>
    </source>
</evidence>
<dbReference type="AlphaFoldDB" id="A7RM86"/>
<feature type="binding site" evidence="6">
    <location>
        <position position="207"/>
    </location>
    <ligand>
        <name>FAD</name>
        <dbReference type="ChEBI" id="CHEBI:57692"/>
    </ligand>
</feature>
<sequence>MALQPRPRVLVIGAGVIGLTTAYELLEKGFRVTILAKEFVSPSNNHKIASQVAAGLWQIPVRILPWRDAQVEKNIFDWCMRTWHRFSELSKQKDVTGVYMRQRIKLYTHKIDDDLRVKEHMQAHQHLPGFRHSLQIITDYGINGDGIKDAFTFLSPVVDTDIFLTWLTGQLQSQGVDFVKEEVTPPLSQHLGVLRSRYKAHWVINCTGFQAEYMAQDKKAYPLRGAGLIIHNADINVMPDACIQTTTPWCEGDAEGLAIIAPRGVHSVWLGTFKQPSSDCFLEMSDPIVRRMLKECQKIYPPLRRIRDEHLSGMTVGVRPNRHETPRVELDSTDHNLVHNYGHTSYGVAMSWGCAEHVSTIVSQQLTSAKL</sequence>
<feature type="binding site" evidence="6">
    <location>
        <position position="183"/>
    </location>
    <ligand>
        <name>FAD</name>
        <dbReference type="ChEBI" id="CHEBI:57692"/>
    </ligand>
</feature>
<dbReference type="PhylomeDB" id="A7RM86"/>
<dbReference type="HOGENOM" id="CLU_034311_4_0_1"/>
<dbReference type="STRING" id="45351.A7RM86"/>
<evidence type="ECO:0000256" key="1">
    <source>
        <dbReference type="ARBA" id="ARBA00001974"/>
    </source>
</evidence>
<feature type="domain" description="FAD dependent oxidoreductase" evidence="7">
    <location>
        <begin position="8"/>
        <end position="359"/>
    </location>
</feature>
<comment type="similarity">
    <text evidence="2">Belongs to the DAMOX/DASOX family.</text>
</comment>
<dbReference type="InterPro" id="IPR006076">
    <property type="entry name" value="FAD-dep_OxRdtase"/>
</dbReference>
<comment type="cofactor">
    <cofactor evidence="1 6">
        <name>FAD</name>
        <dbReference type="ChEBI" id="CHEBI:57692"/>
    </cofactor>
</comment>
<dbReference type="GO" id="GO:0071949">
    <property type="term" value="F:FAD binding"/>
    <property type="evidence" value="ECO:0007669"/>
    <property type="project" value="InterPro"/>
</dbReference>
<evidence type="ECO:0000256" key="5">
    <source>
        <dbReference type="ARBA" id="ARBA00023002"/>
    </source>
</evidence>